<dbReference type="EMBL" id="CAMPGE010006209">
    <property type="protein sequence ID" value="CAI2365057.1"/>
    <property type="molecule type" value="Genomic_DNA"/>
</dbReference>
<dbReference type="Pfam" id="PF00069">
    <property type="entry name" value="Pkinase"/>
    <property type="match status" value="1"/>
</dbReference>
<feature type="compositionally biased region" description="Basic and acidic residues" evidence="7">
    <location>
        <begin position="126"/>
        <end position="143"/>
    </location>
</feature>
<dbReference type="Proteomes" id="UP001295684">
    <property type="component" value="Unassembled WGS sequence"/>
</dbReference>
<evidence type="ECO:0000256" key="6">
    <source>
        <dbReference type="PROSITE-ProRule" id="PRU10141"/>
    </source>
</evidence>
<evidence type="ECO:0000313" key="10">
    <source>
        <dbReference type="EMBL" id="CAI2365057.1"/>
    </source>
</evidence>
<dbReference type="InterPro" id="IPR017441">
    <property type="entry name" value="Protein_kinase_ATP_BS"/>
</dbReference>
<evidence type="ECO:0000259" key="9">
    <source>
        <dbReference type="PROSITE" id="PS51285"/>
    </source>
</evidence>
<dbReference type="InterPro" id="IPR000719">
    <property type="entry name" value="Prot_kinase_dom"/>
</dbReference>
<feature type="binding site" evidence="6">
    <location>
        <position position="259"/>
    </location>
    <ligand>
        <name>ATP</name>
        <dbReference type="ChEBI" id="CHEBI:30616"/>
    </ligand>
</feature>
<keyword evidence="2" id="KW-0808">Transferase</keyword>
<evidence type="ECO:0000256" key="3">
    <source>
        <dbReference type="ARBA" id="ARBA00022741"/>
    </source>
</evidence>
<feature type="region of interest" description="Disordered" evidence="7">
    <location>
        <begin position="126"/>
        <end position="186"/>
    </location>
</feature>
<evidence type="ECO:0000256" key="2">
    <source>
        <dbReference type="ARBA" id="ARBA00022679"/>
    </source>
</evidence>
<organism evidence="10 11">
    <name type="scientific">Euplotes crassus</name>
    <dbReference type="NCBI Taxonomy" id="5936"/>
    <lineage>
        <taxon>Eukaryota</taxon>
        <taxon>Sar</taxon>
        <taxon>Alveolata</taxon>
        <taxon>Ciliophora</taxon>
        <taxon>Intramacronucleata</taxon>
        <taxon>Spirotrichea</taxon>
        <taxon>Hypotrichia</taxon>
        <taxon>Euplotida</taxon>
        <taxon>Euplotidae</taxon>
        <taxon>Moneuplotes</taxon>
    </lineage>
</organism>
<keyword evidence="1" id="KW-0723">Serine/threonine-protein kinase</keyword>
<evidence type="ECO:0000256" key="7">
    <source>
        <dbReference type="SAM" id="MobiDB-lite"/>
    </source>
</evidence>
<keyword evidence="3 6" id="KW-0547">Nucleotide-binding</keyword>
<dbReference type="SMART" id="SM00220">
    <property type="entry name" value="S_TKc"/>
    <property type="match status" value="1"/>
</dbReference>
<dbReference type="PANTHER" id="PTHR24353">
    <property type="entry name" value="CYCLIC NUCLEOTIDE-DEPENDENT PROTEIN KINASE"/>
    <property type="match status" value="1"/>
</dbReference>
<gene>
    <name evidence="10" type="ORF">ECRASSUSDP1_LOCUS6407</name>
</gene>
<evidence type="ECO:0000256" key="4">
    <source>
        <dbReference type="ARBA" id="ARBA00022777"/>
    </source>
</evidence>
<evidence type="ECO:0000256" key="1">
    <source>
        <dbReference type="ARBA" id="ARBA00022527"/>
    </source>
</evidence>
<dbReference type="PROSITE" id="PS00107">
    <property type="entry name" value="PROTEIN_KINASE_ATP"/>
    <property type="match status" value="1"/>
</dbReference>
<dbReference type="FunFam" id="1.10.510.10:FF:000465">
    <property type="entry name" value="Non-specific serine/threonine protein kinase"/>
    <property type="match status" value="1"/>
</dbReference>
<evidence type="ECO:0000256" key="5">
    <source>
        <dbReference type="ARBA" id="ARBA00022840"/>
    </source>
</evidence>
<keyword evidence="5 6" id="KW-0067">ATP-binding</keyword>
<protein>
    <recommendedName>
        <fullName evidence="12">Protein kinase domain-containing protein</fullName>
    </recommendedName>
</protein>
<keyword evidence="4" id="KW-0418">Kinase</keyword>
<accession>A0AAD1XAU9</accession>
<dbReference type="PROSITE" id="PS00108">
    <property type="entry name" value="PROTEIN_KINASE_ST"/>
    <property type="match status" value="1"/>
</dbReference>
<dbReference type="InterPro" id="IPR045270">
    <property type="entry name" value="STKc_AGC"/>
</dbReference>
<dbReference type="Gene3D" id="3.30.200.20">
    <property type="entry name" value="Phosphorylase Kinase, domain 1"/>
    <property type="match status" value="1"/>
</dbReference>
<dbReference type="GO" id="GO:0005952">
    <property type="term" value="C:cAMP-dependent protein kinase complex"/>
    <property type="evidence" value="ECO:0007669"/>
    <property type="project" value="TreeGrafter"/>
</dbReference>
<dbReference type="InterPro" id="IPR011009">
    <property type="entry name" value="Kinase-like_dom_sf"/>
</dbReference>
<dbReference type="InterPro" id="IPR000961">
    <property type="entry name" value="AGC-kinase_C"/>
</dbReference>
<dbReference type="Gene3D" id="1.10.510.10">
    <property type="entry name" value="Transferase(Phosphotransferase) domain 1"/>
    <property type="match status" value="1"/>
</dbReference>
<feature type="compositionally biased region" description="Acidic residues" evidence="7">
    <location>
        <begin position="144"/>
        <end position="155"/>
    </location>
</feature>
<dbReference type="PROSITE" id="PS50011">
    <property type="entry name" value="PROTEIN_KINASE_DOM"/>
    <property type="match status" value="1"/>
</dbReference>
<name>A0AAD1XAU9_EUPCR</name>
<proteinExistence type="predicted"/>
<dbReference type="PROSITE" id="PS51285">
    <property type="entry name" value="AGC_KINASE_CTER"/>
    <property type="match status" value="1"/>
</dbReference>
<evidence type="ECO:0008006" key="12">
    <source>
        <dbReference type="Google" id="ProtNLM"/>
    </source>
</evidence>
<dbReference type="GO" id="GO:0005524">
    <property type="term" value="F:ATP binding"/>
    <property type="evidence" value="ECO:0007669"/>
    <property type="project" value="UniProtKB-UniRule"/>
</dbReference>
<dbReference type="GO" id="GO:0004691">
    <property type="term" value="F:cAMP-dependent protein kinase activity"/>
    <property type="evidence" value="ECO:0007669"/>
    <property type="project" value="TreeGrafter"/>
</dbReference>
<evidence type="ECO:0000313" key="11">
    <source>
        <dbReference type="Proteomes" id="UP001295684"/>
    </source>
</evidence>
<comment type="caution">
    <text evidence="10">The sequence shown here is derived from an EMBL/GenBank/DDBJ whole genome shotgun (WGS) entry which is preliminary data.</text>
</comment>
<dbReference type="AlphaFoldDB" id="A0AAD1XAU9"/>
<dbReference type="SUPFAM" id="SSF56112">
    <property type="entry name" value="Protein kinase-like (PK-like)"/>
    <property type="match status" value="1"/>
</dbReference>
<evidence type="ECO:0000259" key="8">
    <source>
        <dbReference type="PROSITE" id="PS50011"/>
    </source>
</evidence>
<keyword evidence="11" id="KW-1185">Reference proteome</keyword>
<feature type="domain" description="Protein kinase" evidence="8">
    <location>
        <begin position="230"/>
        <end position="491"/>
    </location>
</feature>
<feature type="domain" description="AGC-kinase C-terminal" evidence="9">
    <location>
        <begin position="492"/>
        <end position="510"/>
    </location>
</feature>
<dbReference type="InterPro" id="IPR008271">
    <property type="entry name" value="Ser/Thr_kinase_AS"/>
</dbReference>
<dbReference type="PANTHER" id="PTHR24353:SF37">
    <property type="entry name" value="CAMP-DEPENDENT PROTEIN KINASE CATALYTIC SUBUNIT PRKX"/>
    <property type="match status" value="1"/>
</dbReference>
<sequence length="510" mass="59724">MRSSCFQRSVKKFNRHGVPQDRILVLSTTHLYVFKKHKQSRKTHIILFDCAILRAPSAEDDSQSNEIVLHCPTEFDQRYAIDGRDSFLSVFQLRFANMDRKNTFRIYEVPNDLKIYTMTLKDPEEFRTPEREIAGSDEYKKEEDDFYNSEEDDEESKTNSESEPEVADERRSKSIVGSVPNENSRTSVNTIKKTLLEKETRFDPDDLVQRESMMVFRSAAQPKPLTLEDFEITDFLGQGTFGKVYLTKLKSTGEKYAIKCIDRDILIEYDQEENTKLEEQILLTCDHEFVLGMDFVFENIETIYFVMPYVKGGELYKQLKKVKRFPEEVIKFYAIQLIMGVGYLHDKGIIHRDLKLENILIDEEGYLKIIDFGLAKILKSEEETMTFCGTPEYLAPEVIGNKGHHRAVDWWAVGVLIYEMLVGVTPFYNRNRNKMLAKIQLAKVVFPDKSKYKIEYSDEIKDFICMLLVKDKDKRLGTERDKEEIFEHDWFKDIDIDEIMNKTAKPPFKP</sequence>
<dbReference type="CDD" id="cd05123">
    <property type="entry name" value="STKc_AGC"/>
    <property type="match status" value="1"/>
</dbReference>
<reference evidence="10" key="1">
    <citation type="submission" date="2023-07" db="EMBL/GenBank/DDBJ databases">
        <authorList>
            <consortium name="AG Swart"/>
            <person name="Singh M."/>
            <person name="Singh A."/>
            <person name="Seah K."/>
            <person name="Emmerich C."/>
        </authorList>
    </citation>
    <scope>NUCLEOTIDE SEQUENCE</scope>
    <source>
        <strain evidence="10">DP1</strain>
    </source>
</reference>